<dbReference type="GO" id="GO:0008168">
    <property type="term" value="F:methyltransferase activity"/>
    <property type="evidence" value="ECO:0007669"/>
    <property type="project" value="UniProtKB-KW"/>
</dbReference>
<dbReference type="AlphaFoldDB" id="A0A1G9VXU5"/>
<dbReference type="Gene3D" id="3.40.50.150">
    <property type="entry name" value="Vaccinia Virus protein VP39"/>
    <property type="match status" value="1"/>
</dbReference>
<protein>
    <submittedName>
        <fullName evidence="1">S-adenosyl methyltransferase</fullName>
    </submittedName>
</protein>
<evidence type="ECO:0000313" key="2">
    <source>
        <dbReference type="Proteomes" id="UP000199202"/>
    </source>
</evidence>
<keyword evidence="1" id="KW-0489">Methyltransferase</keyword>
<dbReference type="Pfam" id="PF04672">
    <property type="entry name" value="Methyltransf_19"/>
    <property type="match status" value="1"/>
</dbReference>
<reference evidence="1 2" key="1">
    <citation type="submission" date="2016-10" db="EMBL/GenBank/DDBJ databases">
        <authorList>
            <person name="de Groot N.N."/>
        </authorList>
    </citation>
    <scope>NUCLEOTIDE SEQUENCE [LARGE SCALE GENOMIC DNA]</scope>
    <source>
        <strain evidence="1 2">CGMCC 4.6533</strain>
    </source>
</reference>
<dbReference type="Proteomes" id="UP000199202">
    <property type="component" value="Unassembled WGS sequence"/>
</dbReference>
<dbReference type="PIRSF" id="PIRSF017393">
    <property type="entry name" value="MTase_SAV2177"/>
    <property type="match status" value="1"/>
</dbReference>
<sequence length="265" mass="28680">MTMDHDVKPPSGVDPNVPSIARVYDYWLGGKDNFAADREMGDRVKAVVPEMPLMAYHNRLFLGRVVRFLAGEAGIGRFLDLGAGLPTMENVHEVAQKARPEAEVVYVDNDPVALAHARALLATTGNTHVVGGDLYHPEPILAEVDALVGLDRPVAVMMLAMLHFMPDEDAHRTVRTVMDAMPSGSYLVISHIGDTPQLREAARFYSASGTGAVLRSPERIAEFLDGLELVPPGVVPLTDWRPDESVPALDRMAGLAAICGVGRKL</sequence>
<proteinExistence type="predicted"/>
<dbReference type="STRING" id="633440.SAMN05421869_15514"/>
<keyword evidence="2" id="KW-1185">Reference proteome</keyword>
<dbReference type="EMBL" id="FNDJ01000055">
    <property type="protein sequence ID" value="SDM77050.1"/>
    <property type="molecule type" value="Genomic_DNA"/>
</dbReference>
<evidence type="ECO:0000313" key="1">
    <source>
        <dbReference type="EMBL" id="SDM77050.1"/>
    </source>
</evidence>
<name>A0A1G9VXU5_9ACTN</name>
<dbReference type="InterPro" id="IPR029063">
    <property type="entry name" value="SAM-dependent_MTases_sf"/>
</dbReference>
<dbReference type="GO" id="GO:0032259">
    <property type="term" value="P:methylation"/>
    <property type="evidence" value="ECO:0007669"/>
    <property type="project" value="UniProtKB-KW"/>
</dbReference>
<keyword evidence="1" id="KW-0808">Transferase</keyword>
<accession>A0A1G9VXU5</accession>
<organism evidence="1 2">
    <name type="scientific">Nonomuraea jiangxiensis</name>
    <dbReference type="NCBI Taxonomy" id="633440"/>
    <lineage>
        <taxon>Bacteria</taxon>
        <taxon>Bacillati</taxon>
        <taxon>Actinomycetota</taxon>
        <taxon>Actinomycetes</taxon>
        <taxon>Streptosporangiales</taxon>
        <taxon>Streptosporangiaceae</taxon>
        <taxon>Nonomuraea</taxon>
    </lineage>
</organism>
<gene>
    <name evidence="1" type="ORF">SAMN05421869_15514</name>
</gene>
<dbReference type="SUPFAM" id="SSF53335">
    <property type="entry name" value="S-adenosyl-L-methionine-dependent methyltransferases"/>
    <property type="match status" value="1"/>
</dbReference>
<dbReference type="InterPro" id="IPR006764">
    <property type="entry name" value="SAM_dep_MeTrfase_SAV2177_type"/>
</dbReference>